<accession>A0A9W7G512</accession>
<feature type="compositionally biased region" description="Basic and acidic residues" evidence="1">
    <location>
        <begin position="417"/>
        <end position="432"/>
    </location>
</feature>
<evidence type="ECO:0000313" key="3">
    <source>
        <dbReference type="Proteomes" id="UP001165065"/>
    </source>
</evidence>
<dbReference type="Proteomes" id="UP001165065">
    <property type="component" value="Unassembled WGS sequence"/>
</dbReference>
<proteinExistence type="predicted"/>
<sequence length="465" mass="51374">REDQPRYGEVHELVDTEGKCNLLNRSREWDPNSFGNAKDLKGVQLLVQEAAKNGLGSNVLFCPAKDVTECLAELIGTQPLFEKTLEGIATAEEWGKIMDKMPVWKKNLQNCNAGANYILFYSNTSVTVEVLLNELSKETYNCVGMKYIRQSLKKRVNAGGAADIVVAVNSGETTKGERPGDHIDNKRSGNPLPRLLALAFNKLESGSVTMENSVRTGWTSEKCTLDSVEAAKKRLLVEALFNILLGTQQAPSDEWRKDHERVEGVFVLGTNVISGGASERDPLRAASQMQSGEQGEMTLSELRTKPHLVVAVEYLIDRLGTLNVLTQVTREDALKMTAKQAYSTYCGENGKMDWSQAKSEEHGGLTKWEYSGATGGAIDWSTAKSEEHGGLTKWAVAGAGNFGNILKDAEDLTPEGLKYRELSPSEKRAHNDKLKKRYHEKTHPIYHHPGARRGRSQGDTHQEEA</sequence>
<feature type="compositionally biased region" description="Basic and acidic residues" evidence="1">
    <location>
        <begin position="456"/>
        <end position="465"/>
    </location>
</feature>
<organism evidence="2 3">
    <name type="scientific">Triparma columacea</name>
    <dbReference type="NCBI Taxonomy" id="722753"/>
    <lineage>
        <taxon>Eukaryota</taxon>
        <taxon>Sar</taxon>
        <taxon>Stramenopiles</taxon>
        <taxon>Ochrophyta</taxon>
        <taxon>Bolidophyceae</taxon>
        <taxon>Parmales</taxon>
        <taxon>Triparmaceae</taxon>
        <taxon>Triparma</taxon>
    </lineage>
</organism>
<evidence type="ECO:0000256" key="1">
    <source>
        <dbReference type="SAM" id="MobiDB-lite"/>
    </source>
</evidence>
<name>A0A9W7G512_9STRA</name>
<evidence type="ECO:0000313" key="2">
    <source>
        <dbReference type="EMBL" id="GMI33276.1"/>
    </source>
</evidence>
<comment type="caution">
    <text evidence="2">The sequence shown here is derived from an EMBL/GenBank/DDBJ whole genome shotgun (WGS) entry which is preliminary data.</text>
</comment>
<reference evidence="3" key="1">
    <citation type="journal article" date="2023" name="Commun. Biol.">
        <title>Genome analysis of Parmales, the sister group of diatoms, reveals the evolutionary specialization of diatoms from phago-mixotrophs to photoautotrophs.</title>
        <authorList>
            <person name="Ban H."/>
            <person name="Sato S."/>
            <person name="Yoshikawa S."/>
            <person name="Yamada K."/>
            <person name="Nakamura Y."/>
            <person name="Ichinomiya M."/>
            <person name="Sato N."/>
            <person name="Blanc-Mathieu R."/>
            <person name="Endo H."/>
            <person name="Kuwata A."/>
            <person name="Ogata H."/>
        </authorList>
    </citation>
    <scope>NUCLEOTIDE SEQUENCE [LARGE SCALE GENOMIC DNA]</scope>
</reference>
<gene>
    <name evidence="2" type="ORF">TrCOL_g9450</name>
</gene>
<dbReference type="EMBL" id="BRYA01000814">
    <property type="protein sequence ID" value="GMI33276.1"/>
    <property type="molecule type" value="Genomic_DNA"/>
</dbReference>
<feature type="non-terminal residue" evidence="2">
    <location>
        <position position="465"/>
    </location>
</feature>
<feature type="compositionally biased region" description="Basic residues" evidence="1">
    <location>
        <begin position="433"/>
        <end position="455"/>
    </location>
</feature>
<keyword evidence="3" id="KW-1185">Reference proteome</keyword>
<protein>
    <submittedName>
        <fullName evidence="2">Uncharacterized protein</fullName>
    </submittedName>
</protein>
<feature type="region of interest" description="Disordered" evidence="1">
    <location>
        <begin position="417"/>
        <end position="465"/>
    </location>
</feature>
<dbReference type="AlphaFoldDB" id="A0A9W7G512"/>